<proteinExistence type="predicted"/>
<dbReference type="Pfam" id="PF00561">
    <property type="entry name" value="Abhydrolase_1"/>
    <property type="match status" value="1"/>
</dbReference>
<evidence type="ECO:0000313" key="3">
    <source>
        <dbReference type="EMBL" id="GAA0774935.1"/>
    </source>
</evidence>
<dbReference type="InterPro" id="IPR000073">
    <property type="entry name" value="AB_hydrolase_1"/>
</dbReference>
<organism evidence="3 4">
    <name type="scientific">Clostridium subterminale</name>
    <dbReference type="NCBI Taxonomy" id="1550"/>
    <lineage>
        <taxon>Bacteria</taxon>
        <taxon>Bacillati</taxon>
        <taxon>Bacillota</taxon>
        <taxon>Clostridia</taxon>
        <taxon>Eubacteriales</taxon>
        <taxon>Clostridiaceae</taxon>
        <taxon>Clostridium</taxon>
    </lineage>
</organism>
<dbReference type="RefSeq" id="WP_343826830.1">
    <property type="nucleotide sequence ID" value="NZ_BAAACI010000006.1"/>
</dbReference>
<dbReference type="GO" id="GO:0016787">
    <property type="term" value="F:hydrolase activity"/>
    <property type="evidence" value="ECO:0007669"/>
    <property type="project" value="UniProtKB-KW"/>
</dbReference>
<dbReference type="InterPro" id="IPR029058">
    <property type="entry name" value="AB_hydrolase_fold"/>
</dbReference>
<name>A0ABP3W1D6_CLOSU</name>
<evidence type="ECO:0000256" key="1">
    <source>
        <dbReference type="ARBA" id="ARBA00022801"/>
    </source>
</evidence>
<keyword evidence="4" id="KW-1185">Reference proteome</keyword>
<accession>A0ABP3W1D6</accession>
<dbReference type="Proteomes" id="UP001501047">
    <property type="component" value="Unassembled WGS sequence"/>
</dbReference>
<sequence length="312" mass="35847">MIKLIDIEGRKLEYLIKGYGKKTVVIMPGMGGSIYDWINIIDKIFLYAKVIAIHRAGIGNSELNSEGSNIVTAAKDLNLLLDKLSVEDKVILVGHSYGGLCIQNFARMYPEKVDSMILVESASMYREDKYDELETPVSDKFASDEIYIKLWEKYSKFSKEQLIEEIKPKLSEASLRLPLNMQNEILELYVRPEIYINQLSEIMDLRNNVKYMDKYGNFPSCPLIILIEDPVFSINEMIEEGIPKIEAERIEKLSQELSSGLKELSSMSEIRVIKNSNHCINETRPDAIIDAIKELLFTMNKLEEMIKERNNM</sequence>
<dbReference type="InterPro" id="IPR050266">
    <property type="entry name" value="AB_hydrolase_sf"/>
</dbReference>
<dbReference type="PRINTS" id="PR00111">
    <property type="entry name" value="ABHYDROLASE"/>
</dbReference>
<dbReference type="Gene3D" id="3.40.50.1820">
    <property type="entry name" value="alpha/beta hydrolase"/>
    <property type="match status" value="1"/>
</dbReference>
<comment type="caution">
    <text evidence="3">The sequence shown here is derived from an EMBL/GenBank/DDBJ whole genome shotgun (WGS) entry which is preliminary data.</text>
</comment>
<dbReference type="SUPFAM" id="SSF53474">
    <property type="entry name" value="alpha/beta-Hydrolases"/>
    <property type="match status" value="1"/>
</dbReference>
<evidence type="ECO:0000259" key="2">
    <source>
        <dbReference type="Pfam" id="PF00561"/>
    </source>
</evidence>
<feature type="domain" description="AB hydrolase-1" evidence="2">
    <location>
        <begin position="23"/>
        <end position="130"/>
    </location>
</feature>
<evidence type="ECO:0000313" key="4">
    <source>
        <dbReference type="Proteomes" id="UP001501047"/>
    </source>
</evidence>
<keyword evidence="1 3" id="KW-0378">Hydrolase</keyword>
<reference evidence="4" key="1">
    <citation type="journal article" date="2019" name="Int. J. Syst. Evol. Microbiol.">
        <title>The Global Catalogue of Microorganisms (GCM) 10K type strain sequencing project: providing services to taxonomists for standard genome sequencing and annotation.</title>
        <authorList>
            <consortium name="The Broad Institute Genomics Platform"/>
            <consortium name="The Broad Institute Genome Sequencing Center for Infectious Disease"/>
            <person name="Wu L."/>
            <person name="Ma J."/>
        </authorList>
    </citation>
    <scope>NUCLEOTIDE SEQUENCE [LARGE SCALE GENOMIC DNA]</scope>
    <source>
        <strain evidence="4">JCM 1417</strain>
    </source>
</reference>
<dbReference type="PANTHER" id="PTHR43798:SF31">
    <property type="entry name" value="AB HYDROLASE SUPERFAMILY PROTEIN YCLE"/>
    <property type="match status" value="1"/>
</dbReference>
<dbReference type="PANTHER" id="PTHR43798">
    <property type="entry name" value="MONOACYLGLYCEROL LIPASE"/>
    <property type="match status" value="1"/>
</dbReference>
<protein>
    <submittedName>
        <fullName evidence="3">Alpha/beta hydrolase</fullName>
    </submittedName>
</protein>
<dbReference type="EMBL" id="BAAACI010000006">
    <property type="protein sequence ID" value="GAA0774935.1"/>
    <property type="molecule type" value="Genomic_DNA"/>
</dbReference>
<gene>
    <name evidence="3" type="ORF">GCM10008908_25640</name>
</gene>